<sequence length="192" mass="22009">MHDVTRELCLREARNMNFVNVIKRNNDQNPCEQEPMHFSSKSRAPSTTRGSLINRCSFIDIWDVTTCGVIIENPPSAQMKTMELMENLLPEDVVPDLILLPPYAFPQNLKKLTFSSKTLQWKDLSILSKLPKLEALKLVHNACKGEGWEVVEGFPHLKFLRASCDQFPCHERLFLERCVALDSDPQDYTCSN</sequence>
<evidence type="ECO:0000313" key="2">
    <source>
        <dbReference type="Proteomes" id="UP001371456"/>
    </source>
</evidence>
<dbReference type="Proteomes" id="UP001371456">
    <property type="component" value="Unassembled WGS sequence"/>
</dbReference>
<name>A0AAN8SXQ9_SOLBU</name>
<dbReference type="SUPFAM" id="SSF52058">
    <property type="entry name" value="L domain-like"/>
    <property type="match status" value="1"/>
</dbReference>
<gene>
    <name evidence="1" type="ORF">RDI58_029532</name>
</gene>
<organism evidence="1 2">
    <name type="scientific">Solanum bulbocastanum</name>
    <name type="common">Wild potato</name>
    <dbReference type="NCBI Taxonomy" id="147425"/>
    <lineage>
        <taxon>Eukaryota</taxon>
        <taxon>Viridiplantae</taxon>
        <taxon>Streptophyta</taxon>
        <taxon>Embryophyta</taxon>
        <taxon>Tracheophyta</taxon>
        <taxon>Spermatophyta</taxon>
        <taxon>Magnoliopsida</taxon>
        <taxon>eudicotyledons</taxon>
        <taxon>Gunneridae</taxon>
        <taxon>Pentapetalae</taxon>
        <taxon>asterids</taxon>
        <taxon>lamiids</taxon>
        <taxon>Solanales</taxon>
        <taxon>Solanaceae</taxon>
        <taxon>Solanoideae</taxon>
        <taxon>Solaneae</taxon>
        <taxon>Solanum</taxon>
    </lineage>
</organism>
<dbReference type="EMBL" id="JBANQN010000012">
    <property type="protein sequence ID" value="KAK6774293.1"/>
    <property type="molecule type" value="Genomic_DNA"/>
</dbReference>
<dbReference type="Gene3D" id="3.80.10.10">
    <property type="entry name" value="Ribonuclease Inhibitor"/>
    <property type="match status" value="1"/>
</dbReference>
<comment type="caution">
    <text evidence="1">The sequence shown here is derived from an EMBL/GenBank/DDBJ whole genome shotgun (WGS) entry which is preliminary data.</text>
</comment>
<dbReference type="PANTHER" id="PTHR15140">
    <property type="entry name" value="TUBULIN-SPECIFIC CHAPERONE E"/>
    <property type="match status" value="1"/>
</dbReference>
<dbReference type="AlphaFoldDB" id="A0AAN8SXQ9"/>
<reference evidence="1 2" key="1">
    <citation type="submission" date="2024-02" db="EMBL/GenBank/DDBJ databases">
        <title>de novo genome assembly of Solanum bulbocastanum strain 11H21.</title>
        <authorList>
            <person name="Hosaka A.J."/>
        </authorList>
    </citation>
    <scope>NUCLEOTIDE SEQUENCE [LARGE SCALE GENOMIC DNA]</scope>
    <source>
        <tissue evidence="1">Young leaves</tissue>
    </source>
</reference>
<dbReference type="InterPro" id="IPR032675">
    <property type="entry name" value="LRR_dom_sf"/>
</dbReference>
<accession>A0AAN8SXQ9</accession>
<dbReference type="PANTHER" id="PTHR15140:SF29">
    <property type="entry name" value="LATE BLIGHT RESISTANCE PROTEIN R1-A-LIKE"/>
    <property type="match status" value="1"/>
</dbReference>
<keyword evidence="2" id="KW-1185">Reference proteome</keyword>
<proteinExistence type="predicted"/>
<protein>
    <submittedName>
        <fullName evidence="1">Uncharacterized protein</fullName>
    </submittedName>
</protein>
<evidence type="ECO:0000313" key="1">
    <source>
        <dbReference type="EMBL" id="KAK6774293.1"/>
    </source>
</evidence>